<dbReference type="Ensembl" id="ENSCINT00000020159.3">
    <property type="protein sequence ID" value="ENSCINP00000020159.3"/>
    <property type="gene ID" value="ENSCING00000010039.3"/>
</dbReference>
<reference evidence="3" key="1">
    <citation type="journal article" date="2002" name="Science">
        <title>The draft genome of Ciona intestinalis: insights into chordate and vertebrate origins.</title>
        <authorList>
            <person name="Dehal P."/>
            <person name="Satou Y."/>
            <person name="Campbell R.K."/>
            <person name="Chapman J."/>
            <person name="Degnan B."/>
            <person name="De Tomaso A."/>
            <person name="Davidson B."/>
            <person name="Di Gregorio A."/>
            <person name="Gelpke M."/>
            <person name="Goodstein D.M."/>
            <person name="Harafuji N."/>
            <person name="Hastings K.E."/>
            <person name="Ho I."/>
            <person name="Hotta K."/>
            <person name="Huang W."/>
            <person name="Kawashima T."/>
            <person name="Lemaire P."/>
            <person name="Martinez D."/>
            <person name="Meinertzhagen I.A."/>
            <person name="Necula S."/>
            <person name="Nonaka M."/>
            <person name="Putnam N."/>
            <person name="Rash S."/>
            <person name="Saiga H."/>
            <person name="Satake M."/>
            <person name="Terry A."/>
            <person name="Yamada L."/>
            <person name="Wang H.G."/>
            <person name="Awazu S."/>
            <person name="Azumi K."/>
            <person name="Boore J."/>
            <person name="Branno M."/>
            <person name="Chin-Bow S."/>
            <person name="DeSantis R."/>
            <person name="Doyle S."/>
            <person name="Francino P."/>
            <person name="Keys D.N."/>
            <person name="Haga S."/>
            <person name="Hayashi H."/>
            <person name="Hino K."/>
            <person name="Imai K.S."/>
            <person name="Inaba K."/>
            <person name="Kano S."/>
            <person name="Kobayashi K."/>
            <person name="Kobayashi M."/>
            <person name="Lee B.I."/>
            <person name="Makabe K.W."/>
            <person name="Manohar C."/>
            <person name="Matassi G."/>
            <person name="Medina M."/>
            <person name="Mochizuki Y."/>
            <person name="Mount S."/>
            <person name="Morishita T."/>
            <person name="Miura S."/>
            <person name="Nakayama A."/>
            <person name="Nishizaka S."/>
            <person name="Nomoto H."/>
            <person name="Ohta F."/>
            <person name="Oishi K."/>
            <person name="Rigoutsos I."/>
            <person name="Sano M."/>
            <person name="Sasaki A."/>
            <person name="Sasakura Y."/>
            <person name="Shoguchi E."/>
            <person name="Shin-i T."/>
            <person name="Spagnuolo A."/>
            <person name="Stainier D."/>
            <person name="Suzuki M.M."/>
            <person name="Tassy O."/>
            <person name="Takatori N."/>
            <person name="Tokuoka M."/>
            <person name="Yagi K."/>
            <person name="Yoshizaki F."/>
            <person name="Wada S."/>
            <person name="Zhang C."/>
            <person name="Hyatt P.D."/>
            <person name="Larimer F."/>
            <person name="Detter C."/>
            <person name="Doggett N."/>
            <person name="Glavina T."/>
            <person name="Hawkins T."/>
            <person name="Richardson P."/>
            <person name="Lucas S."/>
            <person name="Kohara Y."/>
            <person name="Levine M."/>
            <person name="Satoh N."/>
            <person name="Rokhsar D.S."/>
        </authorList>
    </citation>
    <scope>NUCLEOTIDE SEQUENCE [LARGE SCALE GENOMIC DNA]</scope>
</reference>
<dbReference type="EMBL" id="EAAA01002947">
    <property type="status" value="NOT_ANNOTATED_CDS"/>
    <property type="molecule type" value="Genomic_DNA"/>
</dbReference>
<sequence>MRYRIFHFTLILCITTLICKAQNMSEDNDSETCGKSSNLCEQASKEKPQRSQTAVWKPFVYESKAKWVAFQTVFAEYVIWHRRMFLNADIPCHEKKCVVFTPNAGLGDSIGALSSAVSIALKTGRLLFINWKPYNWTVGLKALPFDYDYSAALNARNNNKPLICPHHSDIAAQLSGHITADHPLIKIPTITDLNFAYDDKIRAIVQPSSKVQHIVDSVISSQFESSNDRKNVQLVGLVMRTGEGEYNQFLSPGDEAYFVQCFRNYAVDYQKKIAKLVKFKVFVTSDNIETKTKVVNELNNQTNNGEIHVDVITLDDS</sequence>
<dbReference type="Proteomes" id="UP000008144">
    <property type="component" value="Chromosome 9"/>
</dbReference>
<dbReference type="HOGENOM" id="CLU_878611_0_0_1"/>
<keyword evidence="3" id="KW-1185">Reference proteome</keyword>
<dbReference type="GeneTree" id="ENSGT00530000068556"/>
<reference evidence="2" key="4">
    <citation type="submission" date="2025-09" db="UniProtKB">
        <authorList>
            <consortium name="Ensembl"/>
        </authorList>
    </citation>
    <scope>IDENTIFICATION</scope>
</reference>
<accession>F6QHR3</accession>
<evidence type="ECO:0000313" key="3">
    <source>
        <dbReference type="Proteomes" id="UP000008144"/>
    </source>
</evidence>
<dbReference type="InParanoid" id="F6QHR3"/>
<proteinExistence type="predicted"/>
<dbReference type="Gene3D" id="3.40.50.11340">
    <property type="match status" value="1"/>
</dbReference>
<protein>
    <submittedName>
        <fullName evidence="2">Uncharacterized protein</fullName>
    </submittedName>
</protein>
<evidence type="ECO:0000256" key="1">
    <source>
        <dbReference type="SAM" id="SignalP"/>
    </source>
</evidence>
<feature type="signal peptide" evidence="1">
    <location>
        <begin position="1"/>
        <end position="21"/>
    </location>
</feature>
<dbReference type="AlphaFoldDB" id="F6QHR3"/>
<feature type="chain" id="PRO_5003344855" evidence="1">
    <location>
        <begin position="22"/>
        <end position="317"/>
    </location>
</feature>
<name>F6QHR3_CIOIN</name>
<reference evidence="2" key="2">
    <citation type="journal article" date="2008" name="Genome Biol.">
        <title>Improved genome assembly and evidence-based global gene model set for the chordate Ciona intestinalis: new insight into intron and operon populations.</title>
        <authorList>
            <person name="Satou Y."/>
            <person name="Mineta K."/>
            <person name="Ogasawara M."/>
            <person name="Sasakura Y."/>
            <person name="Shoguchi E."/>
            <person name="Ueno K."/>
            <person name="Yamada L."/>
            <person name="Matsumoto J."/>
            <person name="Wasserscheid J."/>
            <person name="Dewar K."/>
            <person name="Wiley G.B."/>
            <person name="Macmil S.L."/>
            <person name="Roe B.A."/>
            <person name="Zeller R.W."/>
            <person name="Hastings K.E."/>
            <person name="Lemaire P."/>
            <person name="Lindquist E."/>
            <person name="Endo T."/>
            <person name="Hotta K."/>
            <person name="Inaba K."/>
        </authorList>
    </citation>
    <scope>NUCLEOTIDE SEQUENCE [LARGE SCALE GENOMIC DNA]</scope>
    <source>
        <strain evidence="2">wild type</strain>
    </source>
</reference>
<keyword evidence="1" id="KW-0732">Signal</keyword>
<evidence type="ECO:0000313" key="2">
    <source>
        <dbReference type="Ensembl" id="ENSCINP00000020159.3"/>
    </source>
</evidence>
<reference evidence="2" key="3">
    <citation type="submission" date="2025-08" db="UniProtKB">
        <authorList>
            <consortium name="Ensembl"/>
        </authorList>
    </citation>
    <scope>IDENTIFICATION</scope>
</reference>
<organism evidence="2 3">
    <name type="scientific">Ciona intestinalis</name>
    <name type="common">Transparent sea squirt</name>
    <name type="synonym">Ascidia intestinalis</name>
    <dbReference type="NCBI Taxonomy" id="7719"/>
    <lineage>
        <taxon>Eukaryota</taxon>
        <taxon>Metazoa</taxon>
        <taxon>Chordata</taxon>
        <taxon>Tunicata</taxon>
        <taxon>Ascidiacea</taxon>
        <taxon>Phlebobranchia</taxon>
        <taxon>Cionidae</taxon>
        <taxon>Ciona</taxon>
    </lineage>
</organism>